<reference evidence="2" key="1">
    <citation type="submission" date="2016-10" db="EMBL/GenBank/DDBJ databases">
        <authorList>
            <person name="Varghese N."/>
            <person name="Submissions S."/>
        </authorList>
    </citation>
    <scope>NUCLEOTIDE SEQUENCE [LARGE SCALE GENOMIC DNA]</scope>
    <source>
        <strain evidence="2">DSM 13577</strain>
    </source>
</reference>
<accession>A0A1I0C0J9</accession>
<dbReference type="Proteomes" id="UP000243819">
    <property type="component" value="Unassembled WGS sequence"/>
</dbReference>
<dbReference type="RefSeq" id="WP_091351333.1">
    <property type="nucleotide sequence ID" value="NZ_FOIF01000054.1"/>
</dbReference>
<dbReference type="NCBIfam" id="TIGR01888">
    <property type="entry name" value="cas_cmr3"/>
    <property type="match status" value="1"/>
</dbReference>
<dbReference type="InterPro" id="IPR010165">
    <property type="entry name" value="CRISPR-Cmr3_IIIB"/>
</dbReference>
<organism evidence="1 2">
    <name type="scientific">Anaerobranca gottschalkii DSM 13577</name>
    <dbReference type="NCBI Taxonomy" id="1120990"/>
    <lineage>
        <taxon>Bacteria</taxon>
        <taxon>Bacillati</taxon>
        <taxon>Bacillota</taxon>
        <taxon>Clostridia</taxon>
        <taxon>Eubacteriales</taxon>
        <taxon>Proteinivoracaceae</taxon>
        <taxon>Anaerobranca</taxon>
    </lineage>
</organism>
<dbReference type="CDD" id="cd09748">
    <property type="entry name" value="Cmr3_III-B"/>
    <property type="match status" value="1"/>
</dbReference>
<name>A0A1I0C0J9_9FIRM</name>
<proteinExistence type="predicted"/>
<dbReference type="Pfam" id="PF09700">
    <property type="entry name" value="Cas_Cmr3"/>
    <property type="match status" value="1"/>
</dbReference>
<dbReference type="EMBL" id="FOIF01000054">
    <property type="protein sequence ID" value="SET12912.1"/>
    <property type="molecule type" value="Genomic_DNA"/>
</dbReference>
<dbReference type="AlphaFoldDB" id="A0A1I0C0J9"/>
<gene>
    <name evidence="1" type="ORF">SAMN03080614_10544</name>
</gene>
<dbReference type="InterPro" id="IPR019117">
    <property type="entry name" value="CRISPR-assoc_protein_Cmr3"/>
</dbReference>
<dbReference type="Gene3D" id="2.60.40.4350">
    <property type="match status" value="1"/>
</dbReference>
<evidence type="ECO:0000313" key="2">
    <source>
        <dbReference type="Proteomes" id="UP000243819"/>
    </source>
</evidence>
<sequence>MTAKPDTVTFEVEALDTLFFRDARPFTKSEENWAQTIFPPSPSVFYGALRTLFFAENVNQFNLAGNDNDPTKELKITGIYLAQGNTSFFPAPLDCIQKKFSRGQNYNQENKGFLLDLYENPIGQSSCPLKYILMHKGQGKAKEIEGGYLDEEELFKYLRKEDESFNFYHLKGFLYSEPKIGIGISKNWGTSQEEMLYRTEMIRTNNLSFVLRTSGLKLPEQGVLRLGGEGKTAYFKKTSNIDTSILNLDKQEMMFKIYFATPAIFEKGWLPRWIEKDDDNCYFGSYKGLRIRLLAAALGRYQSIGGFDMKKGKPKPMYRAVPAGSVYYFKLEEGTLEDAVKLFHDQRVSDYYQEQGFGWSFVGRV</sequence>
<dbReference type="Gene3D" id="3.30.70.2940">
    <property type="match status" value="1"/>
</dbReference>
<dbReference type="STRING" id="1120990.SAMN03080614_10544"/>
<evidence type="ECO:0000313" key="1">
    <source>
        <dbReference type="EMBL" id="SET12912.1"/>
    </source>
</evidence>
<keyword evidence="2" id="KW-1185">Reference proteome</keyword>
<protein>
    <submittedName>
        <fullName evidence="1">CRISPR-associated protein Cmr3</fullName>
    </submittedName>
</protein>
<dbReference type="OrthoDB" id="6162707at2"/>